<proteinExistence type="predicted"/>
<dbReference type="Pfam" id="PF00569">
    <property type="entry name" value="ZZ"/>
    <property type="match status" value="1"/>
</dbReference>
<gene>
    <name evidence="11 12 13" type="primary">LOC115626252</name>
</gene>
<evidence type="ECO:0000256" key="1">
    <source>
        <dbReference type="ARBA" id="ARBA00000900"/>
    </source>
</evidence>
<dbReference type="PROSITE" id="PS50135">
    <property type="entry name" value="ZF_ZZ_2"/>
    <property type="match status" value="1"/>
</dbReference>
<evidence type="ECO:0000256" key="6">
    <source>
        <dbReference type="ARBA" id="ARBA00022833"/>
    </source>
</evidence>
<sequence>MAAHLPERHFGYTCRKCGASEFTGRRYACWACIDYQICGRCYDAGNLPESPEHKYYHPLETHYTRAEYQLYFGGEFYDESNVPQSYKCALCECMGFNIEELYMHLYQSHMGHKDFEEYFRILYSRMSADSVEFSLPPVVEAQSPLPMLQTPPPPPPPPPGPPAPDTAPPVPERALSPDPPGPRRFILEIIRLKPIVNNSRDSSSASRRQRRRCFANLDAQYNPIVEQALQLLDELHGLNRNDSNFDSLSQNILERARSLRRISQRHSDVSPGVRGSLDVGSSPGNHYDAETILRIIEDELTAAQTTRDAPTTRGSLLSRRRNAVGPNSSVAMAARLMAASYAETATVPSATLTSRGGGMLRGQSLRTPRPFNSDFETLRTGFHDAGSAFRRYSSPIDLARTRSSQQRPSSRNWDGYIRAAYGFMPMTAGSPGSGLSARAAMTPRATMFREVPDHFVIPPSEGSTEIQNQLQKRYADIVREMVATNDFRPMLMKVRDPLADQANKSSQKTPAATKPEEKPTTQQTSKNDGKFLCKRFLKVEKMKSEHQKTNIIKHAGFTEALLLSMLADEELAQVQINIDWESIPKTVFKMPETTKVEAPKEDNADKDPASKTGVEAMARFLRGLDFYKSWLETRMAETRIETNGKNQDVCKQMTASEHLPETRFAYDDDEIDETDERTDENEDQQTGEDRPNNNNNNLSVQNNDFVNTAAMPVPIDDVVPSPIIYIDSDMDDSEEDDDENDGEGDDETGGDDEVSVVSAGNPQPLQSVAVYNAAVDVQQVTQANEANGEHDAEYDDEIDGDMEEVSSDTSEGTIAMMVNEIDEVYGY</sequence>
<feature type="compositionally biased region" description="Acidic residues" evidence="8">
    <location>
        <begin position="792"/>
        <end position="806"/>
    </location>
</feature>
<keyword evidence="5 7" id="KW-0863">Zinc-finger</keyword>
<evidence type="ECO:0000256" key="4">
    <source>
        <dbReference type="ARBA" id="ARBA00022723"/>
    </source>
</evidence>
<dbReference type="InterPro" id="IPR043145">
    <property type="entry name" value="Znf_ZZ_sf"/>
</dbReference>
<dbReference type="Proteomes" id="UP000504634">
    <property type="component" value="Unplaced"/>
</dbReference>
<comment type="catalytic activity">
    <reaction evidence="1">
        <text>S-ubiquitinyl-[E2 ubiquitin-conjugating enzyme]-L-cysteine + [acceptor protein]-L-lysine = [E2 ubiquitin-conjugating enzyme]-L-cysteine + N(6)-ubiquitinyl-[acceptor protein]-L-lysine.</text>
        <dbReference type="EC" id="2.3.2.27"/>
    </reaction>
</comment>
<keyword evidence="6" id="KW-0862">Zinc</keyword>
<name>A0A6J2TQL4_DROLE</name>
<evidence type="ECO:0000313" key="11">
    <source>
        <dbReference type="RefSeq" id="XP_030377406.1"/>
    </source>
</evidence>
<dbReference type="SUPFAM" id="SSF57850">
    <property type="entry name" value="RING/U-box"/>
    <property type="match status" value="1"/>
</dbReference>
<dbReference type="Gene3D" id="3.30.60.90">
    <property type="match status" value="1"/>
</dbReference>
<dbReference type="GO" id="GO:0010646">
    <property type="term" value="P:regulation of cell communication"/>
    <property type="evidence" value="ECO:0007669"/>
    <property type="project" value="UniProtKB-ARBA"/>
</dbReference>
<dbReference type="GO" id="GO:0045202">
    <property type="term" value="C:synapse"/>
    <property type="evidence" value="ECO:0007669"/>
    <property type="project" value="GOC"/>
</dbReference>
<feature type="domain" description="ZZ-type" evidence="9">
    <location>
        <begin position="9"/>
        <end position="67"/>
    </location>
</feature>
<dbReference type="GO" id="GO:0023051">
    <property type="term" value="P:regulation of signaling"/>
    <property type="evidence" value="ECO:0007669"/>
    <property type="project" value="UniProtKB-ARBA"/>
</dbReference>
<feature type="region of interest" description="Disordered" evidence="8">
    <location>
        <begin position="499"/>
        <end position="527"/>
    </location>
</feature>
<feature type="region of interest" description="Disordered" evidence="8">
    <location>
        <begin position="143"/>
        <end position="180"/>
    </location>
</feature>
<dbReference type="GO" id="GO:0008270">
    <property type="term" value="F:zinc ion binding"/>
    <property type="evidence" value="ECO:0007669"/>
    <property type="project" value="UniProtKB-KW"/>
</dbReference>
<evidence type="ECO:0000259" key="9">
    <source>
        <dbReference type="PROSITE" id="PS50135"/>
    </source>
</evidence>
<dbReference type="RefSeq" id="XP_030377408.1">
    <property type="nucleotide sequence ID" value="XM_030521548.1"/>
</dbReference>
<dbReference type="EC" id="2.3.2.27" evidence="2"/>
<dbReference type="CDD" id="cd02338">
    <property type="entry name" value="ZZ_PCMF_like"/>
    <property type="match status" value="1"/>
</dbReference>
<dbReference type="PROSITE" id="PS01357">
    <property type="entry name" value="ZF_ZZ_1"/>
    <property type="match status" value="1"/>
</dbReference>
<evidence type="ECO:0000256" key="5">
    <source>
        <dbReference type="ARBA" id="ARBA00022771"/>
    </source>
</evidence>
<keyword evidence="10" id="KW-1185">Reference proteome</keyword>
<feature type="compositionally biased region" description="Pro residues" evidence="8">
    <location>
        <begin position="149"/>
        <end position="180"/>
    </location>
</feature>
<evidence type="ECO:0000256" key="8">
    <source>
        <dbReference type="SAM" id="MobiDB-lite"/>
    </source>
</evidence>
<feature type="region of interest" description="Disordered" evidence="8">
    <location>
        <begin position="654"/>
        <end position="701"/>
    </location>
</feature>
<accession>A0A6J2TQL4</accession>
<reference evidence="11 12" key="1">
    <citation type="submission" date="2025-04" db="UniProtKB">
        <authorList>
            <consortium name="RefSeq"/>
        </authorList>
    </citation>
    <scope>IDENTIFICATION</scope>
    <source>
        <strain evidence="11 12">11010-0011.00</strain>
        <tissue evidence="11 12">Whole body</tissue>
    </source>
</reference>
<dbReference type="GeneID" id="115626252"/>
<feature type="region of interest" description="Disordered" evidence="8">
    <location>
        <begin position="783"/>
        <end position="812"/>
    </location>
</feature>
<evidence type="ECO:0000313" key="12">
    <source>
        <dbReference type="RefSeq" id="XP_030377407.1"/>
    </source>
</evidence>
<dbReference type="InterPro" id="IPR050774">
    <property type="entry name" value="KCMF1/Dystrophin"/>
</dbReference>
<dbReference type="SMART" id="SM00291">
    <property type="entry name" value="ZnF_ZZ"/>
    <property type="match status" value="1"/>
</dbReference>
<protein>
    <recommendedName>
        <fullName evidence="2">RING-type E3 ubiquitin transferase</fullName>
        <ecNumber evidence="2">2.3.2.27</ecNumber>
    </recommendedName>
</protein>
<evidence type="ECO:0000313" key="13">
    <source>
        <dbReference type="RefSeq" id="XP_030377408.1"/>
    </source>
</evidence>
<evidence type="ECO:0000256" key="7">
    <source>
        <dbReference type="PROSITE-ProRule" id="PRU00228"/>
    </source>
</evidence>
<dbReference type="OrthoDB" id="7873042at2759"/>
<dbReference type="InterPro" id="IPR000433">
    <property type="entry name" value="Znf_ZZ"/>
</dbReference>
<keyword evidence="3" id="KW-0808">Transferase</keyword>
<dbReference type="PANTHER" id="PTHR12268">
    <property type="entry name" value="E3 UBIQUITIN-PROTEIN LIGASE KCMF1"/>
    <property type="match status" value="1"/>
</dbReference>
<dbReference type="GO" id="GO:0005886">
    <property type="term" value="C:plasma membrane"/>
    <property type="evidence" value="ECO:0007669"/>
    <property type="project" value="TreeGrafter"/>
</dbReference>
<dbReference type="AlphaFoldDB" id="A0A6J2TQL4"/>
<feature type="compositionally biased region" description="Low complexity" evidence="8">
    <location>
        <begin position="692"/>
        <end position="701"/>
    </location>
</feature>
<evidence type="ECO:0000256" key="2">
    <source>
        <dbReference type="ARBA" id="ARBA00012483"/>
    </source>
</evidence>
<dbReference type="RefSeq" id="XP_030377407.1">
    <property type="nucleotide sequence ID" value="XM_030521547.1"/>
</dbReference>
<dbReference type="PANTHER" id="PTHR12268:SF13">
    <property type="entry name" value="E3 UBIQUITIN-PROTEIN LIGASE KCMF1"/>
    <property type="match status" value="1"/>
</dbReference>
<feature type="region of interest" description="Disordered" evidence="8">
    <location>
        <begin position="353"/>
        <end position="372"/>
    </location>
</feature>
<evidence type="ECO:0000313" key="10">
    <source>
        <dbReference type="Proteomes" id="UP000504634"/>
    </source>
</evidence>
<evidence type="ECO:0000256" key="3">
    <source>
        <dbReference type="ARBA" id="ARBA00022679"/>
    </source>
</evidence>
<dbReference type="RefSeq" id="XP_030377406.1">
    <property type="nucleotide sequence ID" value="XM_030521546.1"/>
</dbReference>
<feature type="region of interest" description="Disordered" evidence="8">
    <location>
        <begin position="728"/>
        <end position="763"/>
    </location>
</feature>
<dbReference type="GO" id="GO:0061630">
    <property type="term" value="F:ubiquitin protein ligase activity"/>
    <property type="evidence" value="ECO:0007669"/>
    <property type="project" value="UniProtKB-EC"/>
</dbReference>
<organism evidence="10 13">
    <name type="scientific">Drosophila lebanonensis</name>
    <name type="common">Fruit fly</name>
    <name type="synonym">Scaptodrosophila lebanonensis</name>
    <dbReference type="NCBI Taxonomy" id="7225"/>
    <lineage>
        <taxon>Eukaryota</taxon>
        <taxon>Metazoa</taxon>
        <taxon>Ecdysozoa</taxon>
        <taxon>Arthropoda</taxon>
        <taxon>Hexapoda</taxon>
        <taxon>Insecta</taxon>
        <taxon>Pterygota</taxon>
        <taxon>Neoptera</taxon>
        <taxon>Endopterygota</taxon>
        <taxon>Diptera</taxon>
        <taxon>Brachycera</taxon>
        <taxon>Muscomorpha</taxon>
        <taxon>Ephydroidea</taxon>
        <taxon>Drosophilidae</taxon>
        <taxon>Scaptodrosophila</taxon>
    </lineage>
</organism>
<feature type="compositionally biased region" description="Acidic residues" evidence="8">
    <location>
        <begin position="728"/>
        <end position="754"/>
    </location>
</feature>
<feature type="region of interest" description="Disordered" evidence="8">
    <location>
        <begin position="263"/>
        <end position="282"/>
    </location>
</feature>
<dbReference type="GO" id="GO:0099536">
    <property type="term" value="P:synaptic signaling"/>
    <property type="evidence" value="ECO:0007669"/>
    <property type="project" value="TreeGrafter"/>
</dbReference>
<keyword evidence="4" id="KW-0479">Metal-binding</keyword>
<feature type="compositionally biased region" description="Acidic residues" evidence="8">
    <location>
        <begin position="667"/>
        <end position="686"/>
    </location>
</feature>